<organism evidence="10 11">
    <name type="scientific">Lithocarpus litseifolius</name>
    <dbReference type="NCBI Taxonomy" id="425828"/>
    <lineage>
        <taxon>Eukaryota</taxon>
        <taxon>Viridiplantae</taxon>
        <taxon>Streptophyta</taxon>
        <taxon>Embryophyta</taxon>
        <taxon>Tracheophyta</taxon>
        <taxon>Spermatophyta</taxon>
        <taxon>Magnoliopsida</taxon>
        <taxon>eudicotyledons</taxon>
        <taxon>Gunneridae</taxon>
        <taxon>Pentapetalae</taxon>
        <taxon>rosids</taxon>
        <taxon>fabids</taxon>
        <taxon>Fagales</taxon>
        <taxon>Fagaceae</taxon>
        <taxon>Lithocarpus</taxon>
    </lineage>
</organism>
<dbReference type="AlphaFoldDB" id="A0AAW2CII9"/>
<keyword evidence="5" id="KW-0479">Metal-binding</keyword>
<dbReference type="EMBL" id="JAZDWU010000007">
    <property type="protein sequence ID" value="KAK9997616.1"/>
    <property type="molecule type" value="Genomic_DNA"/>
</dbReference>
<comment type="subcellular location">
    <subcellularLocation>
        <location evidence="2">Nucleus</location>
    </subcellularLocation>
</comment>
<dbReference type="Pfam" id="PF26138">
    <property type="entry name" value="DUF8040"/>
    <property type="match status" value="1"/>
</dbReference>
<evidence type="ECO:0000256" key="5">
    <source>
        <dbReference type="ARBA" id="ARBA00022723"/>
    </source>
</evidence>
<evidence type="ECO:0008006" key="12">
    <source>
        <dbReference type="Google" id="ProtNLM"/>
    </source>
</evidence>
<gene>
    <name evidence="10" type="ORF">SO802_022302</name>
</gene>
<dbReference type="InterPro" id="IPR045249">
    <property type="entry name" value="HARBI1-like"/>
</dbReference>
<dbReference type="Pfam" id="PF13359">
    <property type="entry name" value="DDE_Tnp_4"/>
    <property type="match status" value="1"/>
</dbReference>
<evidence type="ECO:0000259" key="8">
    <source>
        <dbReference type="Pfam" id="PF13359"/>
    </source>
</evidence>
<evidence type="ECO:0000256" key="7">
    <source>
        <dbReference type="ARBA" id="ARBA00023242"/>
    </source>
</evidence>
<evidence type="ECO:0000256" key="3">
    <source>
        <dbReference type="ARBA" id="ARBA00006958"/>
    </source>
</evidence>
<dbReference type="PANTHER" id="PTHR22930:SF228">
    <property type="entry name" value="PROTEIN ALP1-LIKE"/>
    <property type="match status" value="1"/>
</dbReference>
<comment type="similarity">
    <text evidence="3">Belongs to the HARBI1 family.</text>
</comment>
<dbReference type="GO" id="GO:0005634">
    <property type="term" value="C:nucleus"/>
    <property type="evidence" value="ECO:0007669"/>
    <property type="project" value="UniProtKB-SubCell"/>
</dbReference>
<evidence type="ECO:0000256" key="2">
    <source>
        <dbReference type="ARBA" id="ARBA00004123"/>
    </source>
</evidence>
<evidence type="ECO:0000256" key="6">
    <source>
        <dbReference type="ARBA" id="ARBA00022801"/>
    </source>
</evidence>
<keyword evidence="7" id="KW-0539">Nucleus</keyword>
<proteinExistence type="inferred from homology"/>
<evidence type="ECO:0000259" key="9">
    <source>
        <dbReference type="Pfam" id="PF26138"/>
    </source>
</evidence>
<evidence type="ECO:0000256" key="1">
    <source>
        <dbReference type="ARBA" id="ARBA00001968"/>
    </source>
</evidence>
<name>A0AAW2CII9_9ROSI</name>
<evidence type="ECO:0000313" key="11">
    <source>
        <dbReference type="Proteomes" id="UP001459277"/>
    </source>
</evidence>
<keyword evidence="11" id="KW-1185">Reference proteome</keyword>
<protein>
    <recommendedName>
        <fullName evidence="12">DDE Tnp4 domain-containing protein</fullName>
    </recommendedName>
</protein>
<sequence length="242" mass="27151">MKPIAFHQLCHILIEGEHVRSTIHMSITEQALIFLHIIGHNVRFRVIGIRFHRSTETIHKYFKVILRGVLKLYRALIRLPSKDTPPEIRDSRSLYPYFKDCVGAIDGTHVRASVPPEIQGGFCGRKDGTTQNVLAPISFDLKFTYVLAGWEGSAHDSRALNDAFDRPGGFLIPESKYYLGDAGYDVVMSKGKEKVGTKHFRWLLPMHTTMLTLLAEEVAKGNKPSNTFKAGSFAIVAKEISA</sequence>
<dbReference type="GO" id="GO:0004518">
    <property type="term" value="F:nuclease activity"/>
    <property type="evidence" value="ECO:0007669"/>
    <property type="project" value="UniProtKB-KW"/>
</dbReference>
<keyword evidence="4" id="KW-0540">Nuclease</keyword>
<feature type="domain" description="DUF8040" evidence="9">
    <location>
        <begin position="1"/>
        <end position="70"/>
    </location>
</feature>
<reference evidence="10 11" key="1">
    <citation type="submission" date="2024-01" db="EMBL/GenBank/DDBJ databases">
        <title>A telomere-to-telomere, gap-free genome of sweet tea (Lithocarpus litseifolius).</title>
        <authorList>
            <person name="Zhou J."/>
        </authorList>
    </citation>
    <scope>NUCLEOTIDE SEQUENCE [LARGE SCALE GENOMIC DNA]</scope>
    <source>
        <strain evidence="10">Zhou-2022a</strain>
        <tissue evidence="10">Leaf</tissue>
    </source>
</reference>
<comment type="caution">
    <text evidence="10">The sequence shown here is derived from an EMBL/GenBank/DDBJ whole genome shotgun (WGS) entry which is preliminary data.</text>
</comment>
<dbReference type="PANTHER" id="PTHR22930">
    <property type="match status" value="1"/>
</dbReference>
<evidence type="ECO:0000256" key="4">
    <source>
        <dbReference type="ARBA" id="ARBA00022722"/>
    </source>
</evidence>
<dbReference type="GO" id="GO:0016787">
    <property type="term" value="F:hydrolase activity"/>
    <property type="evidence" value="ECO:0007669"/>
    <property type="project" value="UniProtKB-KW"/>
</dbReference>
<comment type="cofactor">
    <cofactor evidence="1">
        <name>a divalent metal cation</name>
        <dbReference type="ChEBI" id="CHEBI:60240"/>
    </cofactor>
</comment>
<dbReference type="Proteomes" id="UP001459277">
    <property type="component" value="Unassembled WGS sequence"/>
</dbReference>
<feature type="domain" description="DDE Tnp4" evidence="8">
    <location>
        <begin position="105"/>
        <end position="186"/>
    </location>
</feature>
<keyword evidence="6" id="KW-0378">Hydrolase</keyword>
<dbReference type="GO" id="GO:0046872">
    <property type="term" value="F:metal ion binding"/>
    <property type="evidence" value="ECO:0007669"/>
    <property type="project" value="UniProtKB-KW"/>
</dbReference>
<dbReference type="InterPro" id="IPR027806">
    <property type="entry name" value="HARBI1_dom"/>
</dbReference>
<dbReference type="InterPro" id="IPR058353">
    <property type="entry name" value="DUF8040"/>
</dbReference>
<evidence type="ECO:0000313" key="10">
    <source>
        <dbReference type="EMBL" id="KAK9997616.1"/>
    </source>
</evidence>
<accession>A0AAW2CII9</accession>